<dbReference type="GeneTree" id="ENSGT00940000165285"/>
<accession>A0A3B5ASW1</accession>
<organism evidence="2">
    <name type="scientific">Stegastes partitus</name>
    <name type="common">bicolor damselfish</name>
    <dbReference type="NCBI Taxonomy" id="144197"/>
    <lineage>
        <taxon>Eukaryota</taxon>
        <taxon>Metazoa</taxon>
        <taxon>Chordata</taxon>
        <taxon>Craniata</taxon>
        <taxon>Vertebrata</taxon>
        <taxon>Euteleostomi</taxon>
        <taxon>Actinopterygii</taxon>
        <taxon>Neopterygii</taxon>
        <taxon>Teleostei</taxon>
        <taxon>Neoteleostei</taxon>
        <taxon>Acanthomorphata</taxon>
        <taxon>Ovalentaria</taxon>
        <taxon>Pomacentridae</taxon>
        <taxon>Stegastes</taxon>
    </lineage>
</organism>
<dbReference type="SMART" id="SM00409">
    <property type="entry name" value="IG"/>
    <property type="match status" value="2"/>
</dbReference>
<proteinExistence type="predicted"/>
<protein>
    <recommendedName>
        <fullName evidence="1">Ig-like domain-containing protein</fullName>
    </recommendedName>
</protein>
<sequence>CQFIDEHVSLNNESHVDTQLIHREAMLQFGQTGDSAVNPRAVTFLVTGSKLDLRRYMEGVEAEQLECEMRRYSTEGIHVRWPVQGAQGYNRWFSCTLRHSEGLFTVTGFLRHPSDQPPPGQQDYRRWPPIADGEILSTTGKLNTVPSIRLKQTCCLHCQFAIDHKGPNMTVEWHRQHRGERVKLFSHTSRSGRTEGTGVGLKDLAGGDASYNLQFTKMSSEATYICSVSVVPLFASVDVNLRIEGEEINRVRKKWQKILIVCPINKLNDCLCLTVFLTSVSLVAMVIKTQSPSVKASLRSQKKLHCQFAIDHKGPKVTVEWHQLHRGKKIKRFSYISDSGRTEGTGVGLKELSGGDASYNLRSTEMSSEGKYICSVSVMPLLADMQINLHITGEKFIILLFQIGGHKFLLSELRQVQHR</sequence>
<dbReference type="InterPro" id="IPR013783">
    <property type="entry name" value="Ig-like_fold"/>
</dbReference>
<dbReference type="InterPro" id="IPR003599">
    <property type="entry name" value="Ig_sub"/>
</dbReference>
<dbReference type="SUPFAM" id="SSF48726">
    <property type="entry name" value="Immunoglobulin"/>
    <property type="match status" value="2"/>
</dbReference>
<evidence type="ECO:0000259" key="1">
    <source>
        <dbReference type="PROSITE" id="PS50835"/>
    </source>
</evidence>
<evidence type="ECO:0000313" key="2">
    <source>
        <dbReference type="Ensembl" id="ENSSPAP00000023526.1"/>
    </source>
</evidence>
<dbReference type="AlphaFoldDB" id="A0A3B5ASW1"/>
<dbReference type="STRING" id="144197.ENSSPAP00000023526"/>
<dbReference type="PROSITE" id="PS50835">
    <property type="entry name" value="IG_LIKE"/>
    <property type="match status" value="2"/>
</dbReference>
<dbReference type="Ensembl" id="ENSSPAT00000023905.1">
    <property type="protein sequence ID" value="ENSSPAP00000023526.1"/>
    <property type="gene ID" value="ENSSPAG00000017750.1"/>
</dbReference>
<dbReference type="InterPro" id="IPR007110">
    <property type="entry name" value="Ig-like_dom"/>
</dbReference>
<feature type="domain" description="Ig-like" evidence="1">
    <location>
        <begin position="128"/>
        <end position="229"/>
    </location>
</feature>
<dbReference type="InterPro" id="IPR036179">
    <property type="entry name" value="Ig-like_dom_sf"/>
</dbReference>
<name>A0A3B5ASW1_9TELE</name>
<reference evidence="2" key="1">
    <citation type="submission" date="2023-09" db="UniProtKB">
        <authorList>
            <consortium name="Ensembl"/>
        </authorList>
    </citation>
    <scope>IDENTIFICATION</scope>
</reference>
<dbReference type="Gene3D" id="2.60.40.10">
    <property type="entry name" value="Immunoglobulins"/>
    <property type="match status" value="3"/>
</dbReference>
<feature type="domain" description="Ig-like" evidence="1">
    <location>
        <begin position="304"/>
        <end position="377"/>
    </location>
</feature>